<organism evidence="17 18">
    <name type="scientific">Nitratifractor salsuginis (strain DSM 16511 / JCM 12458 / E9I37-1)</name>
    <dbReference type="NCBI Taxonomy" id="749222"/>
    <lineage>
        <taxon>Bacteria</taxon>
        <taxon>Pseudomonadati</taxon>
        <taxon>Campylobacterota</taxon>
        <taxon>Epsilonproteobacteria</taxon>
        <taxon>Campylobacterales</taxon>
        <taxon>Sulfurovaceae</taxon>
        <taxon>Nitratifractor</taxon>
    </lineage>
</organism>
<dbReference type="GO" id="GO:0070095">
    <property type="term" value="F:fructose-6-phosphate binding"/>
    <property type="evidence" value="ECO:0007669"/>
    <property type="project" value="TreeGrafter"/>
</dbReference>
<name>E6X3J0_NITSE</name>
<evidence type="ECO:0000256" key="1">
    <source>
        <dbReference type="ARBA" id="ARBA00001946"/>
    </source>
</evidence>
<evidence type="ECO:0000256" key="8">
    <source>
        <dbReference type="ARBA" id="ARBA00022723"/>
    </source>
</evidence>
<evidence type="ECO:0000256" key="10">
    <source>
        <dbReference type="ARBA" id="ARBA00022777"/>
    </source>
</evidence>
<evidence type="ECO:0000256" key="4">
    <source>
        <dbReference type="ARBA" id="ARBA00012055"/>
    </source>
</evidence>
<dbReference type="Proteomes" id="UP000008633">
    <property type="component" value="Chromosome"/>
</dbReference>
<dbReference type="GO" id="GO:0003872">
    <property type="term" value="F:6-phosphofructokinase activity"/>
    <property type="evidence" value="ECO:0007669"/>
    <property type="project" value="UniProtKB-EC"/>
</dbReference>
<dbReference type="GO" id="GO:0030388">
    <property type="term" value="P:fructose 1,6-bisphosphate metabolic process"/>
    <property type="evidence" value="ECO:0007669"/>
    <property type="project" value="TreeGrafter"/>
</dbReference>
<evidence type="ECO:0000313" key="17">
    <source>
        <dbReference type="EMBL" id="ADV46267.1"/>
    </source>
</evidence>
<keyword evidence="18" id="KW-1185">Reference proteome</keyword>
<dbReference type="NCBIfam" id="NF002872">
    <property type="entry name" value="PRK03202.1"/>
    <property type="match status" value="1"/>
</dbReference>
<dbReference type="GO" id="GO:0005524">
    <property type="term" value="F:ATP binding"/>
    <property type="evidence" value="ECO:0007669"/>
    <property type="project" value="UniProtKB-KW"/>
</dbReference>
<dbReference type="HOGENOM" id="CLU_020655_0_1_7"/>
<reference evidence="17 18" key="1">
    <citation type="journal article" date="2011" name="Stand. Genomic Sci.">
        <title>Complete genome sequence of Nitratifractor salsuginis type strain (E9I37-1).</title>
        <authorList>
            <person name="Anderson I."/>
            <person name="Sikorski J."/>
            <person name="Zeytun A."/>
            <person name="Nolan M."/>
            <person name="Lapidus A."/>
            <person name="Lucas S."/>
            <person name="Hammon N."/>
            <person name="Deshpande S."/>
            <person name="Cheng J.F."/>
            <person name="Tapia R."/>
            <person name="Han C."/>
            <person name="Goodwin L."/>
            <person name="Pitluck S."/>
            <person name="Liolios K."/>
            <person name="Pagani I."/>
            <person name="Ivanova N."/>
            <person name="Huntemann M."/>
            <person name="Mavromatis K."/>
            <person name="Ovchinikova G."/>
            <person name="Pati A."/>
            <person name="Chen A."/>
            <person name="Palaniappan K."/>
            <person name="Land M."/>
            <person name="Hauser L."/>
            <person name="Brambilla E.M."/>
            <person name="Ngatchou-Djao O.D."/>
            <person name="Rohde M."/>
            <person name="Tindall B.J."/>
            <person name="Goker M."/>
            <person name="Detter J.C."/>
            <person name="Woyke T."/>
            <person name="Bristow J."/>
            <person name="Eisen J.A."/>
            <person name="Markowitz V."/>
            <person name="Hugenholtz P."/>
            <person name="Klenk H.P."/>
            <person name="Kyrpides N.C."/>
        </authorList>
    </citation>
    <scope>NUCLEOTIDE SEQUENCE [LARGE SCALE GENOMIC DNA]</scope>
    <source>
        <strain evidence="18">DSM 16511 / JCM 12458 / E9I37-1</strain>
    </source>
</reference>
<evidence type="ECO:0000256" key="15">
    <source>
        <dbReference type="ARBA" id="ARBA00048070"/>
    </source>
</evidence>
<keyword evidence="6" id="KW-0021">Allosteric enzyme</keyword>
<dbReference type="InterPro" id="IPR000023">
    <property type="entry name" value="Phosphofructokinase_dom"/>
</dbReference>
<comment type="catalytic activity">
    <reaction evidence="15">
        <text>beta-D-fructose 6-phosphate + ATP = beta-D-fructose 1,6-bisphosphate + ADP + H(+)</text>
        <dbReference type="Rhea" id="RHEA:16109"/>
        <dbReference type="ChEBI" id="CHEBI:15378"/>
        <dbReference type="ChEBI" id="CHEBI:30616"/>
        <dbReference type="ChEBI" id="CHEBI:32966"/>
        <dbReference type="ChEBI" id="CHEBI:57634"/>
        <dbReference type="ChEBI" id="CHEBI:456216"/>
        <dbReference type="EC" id="2.7.1.11"/>
    </reaction>
</comment>
<dbReference type="GO" id="GO:0042802">
    <property type="term" value="F:identical protein binding"/>
    <property type="evidence" value="ECO:0007669"/>
    <property type="project" value="TreeGrafter"/>
</dbReference>
<dbReference type="InterPro" id="IPR015912">
    <property type="entry name" value="Phosphofructokinase_CS"/>
</dbReference>
<evidence type="ECO:0000256" key="3">
    <source>
        <dbReference type="ARBA" id="ARBA00004679"/>
    </source>
</evidence>
<dbReference type="GO" id="GO:0006002">
    <property type="term" value="P:fructose 6-phosphate metabolic process"/>
    <property type="evidence" value="ECO:0007669"/>
    <property type="project" value="InterPro"/>
</dbReference>
<dbReference type="InterPro" id="IPR035966">
    <property type="entry name" value="PKF_sf"/>
</dbReference>
<evidence type="ECO:0000256" key="13">
    <source>
        <dbReference type="ARBA" id="ARBA00023152"/>
    </source>
</evidence>
<evidence type="ECO:0000256" key="9">
    <source>
        <dbReference type="ARBA" id="ARBA00022741"/>
    </source>
</evidence>
<comment type="pathway">
    <text evidence="3">Carbohydrate degradation; glycolysis; D-glyceraldehyde 3-phosphate and glycerone phosphate from D-glucose: step 3/4.</text>
</comment>
<dbReference type="GO" id="GO:0016208">
    <property type="term" value="F:AMP binding"/>
    <property type="evidence" value="ECO:0007669"/>
    <property type="project" value="TreeGrafter"/>
</dbReference>
<dbReference type="AlphaFoldDB" id="E6X3J0"/>
<dbReference type="PROSITE" id="PS00433">
    <property type="entry name" value="PHOSPHOFRUCTOKINASE"/>
    <property type="match status" value="1"/>
</dbReference>
<dbReference type="SUPFAM" id="SSF53784">
    <property type="entry name" value="Phosphofructokinase"/>
    <property type="match status" value="1"/>
</dbReference>
<dbReference type="UniPathway" id="UPA00109">
    <property type="reaction ID" value="UER00182"/>
</dbReference>
<dbReference type="GO" id="GO:0005945">
    <property type="term" value="C:6-phosphofructokinase complex"/>
    <property type="evidence" value="ECO:0007669"/>
    <property type="project" value="TreeGrafter"/>
</dbReference>
<evidence type="ECO:0000259" key="16">
    <source>
        <dbReference type="Pfam" id="PF00365"/>
    </source>
</evidence>
<dbReference type="EMBL" id="CP002452">
    <property type="protein sequence ID" value="ADV46267.1"/>
    <property type="molecule type" value="Genomic_DNA"/>
</dbReference>
<dbReference type="PANTHER" id="PTHR13697:SF4">
    <property type="entry name" value="ATP-DEPENDENT 6-PHOSPHOFRUCTOKINASE"/>
    <property type="match status" value="1"/>
</dbReference>
<dbReference type="Gene3D" id="3.40.50.450">
    <property type="match status" value="1"/>
</dbReference>
<comment type="similarity">
    <text evidence="14">Belongs to the phosphofructokinase type A (PFKA) family.</text>
</comment>
<comment type="cofactor">
    <cofactor evidence="1">
        <name>Mg(2+)</name>
        <dbReference type="ChEBI" id="CHEBI:18420"/>
    </cofactor>
</comment>
<feature type="domain" description="Phosphofructokinase" evidence="16">
    <location>
        <begin position="3"/>
        <end position="275"/>
    </location>
</feature>
<protein>
    <recommendedName>
        <fullName evidence="4">6-phosphofructokinase</fullName>
        <ecNumber evidence="4">2.7.1.11</ecNumber>
    </recommendedName>
</protein>
<reference evidence="18" key="2">
    <citation type="submission" date="2011-01" db="EMBL/GenBank/DDBJ databases">
        <title>The complete genome of Nitratifractor salsuginis DSM 16511.</title>
        <authorList>
            <consortium name="US DOE Joint Genome Institute (JGI-PGF)"/>
            <person name="Lucas S."/>
            <person name="Copeland A."/>
            <person name="Lapidus A."/>
            <person name="Bruce D."/>
            <person name="Goodwin L."/>
            <person name="Pitluck S."/>
            <person name="Kyrpides N."/>
            <person name="Mavromatis K."/>
            <person name="Ivanova N."/>
            <person name="Mikhailova N."/>
            <person name="Zeytun A."/>
            <person name="Detter J.C."/>
            <person name="Tapia R."/>
            <person name="Han C."/>
            <person name="Land M."/>
            <person name="Hauser L."/>
            <person name="Markowitz V."/>
            <person name="Cheng J.-F."/>
            <person name="Hugenholtz P."/>
            <person name="Woyke T."/>
            <person name="Wu D."/>
            <person name="Tindall B."/>
            <person name="Schuetze A."/>
            <person name="Brambilla E."/>
            <person name="Klenk H.-P."/>
            <person name="Eisen J.A."/>
        </authorList>
    </citation>
    <scope>NUCLEOTIDE SEQUENCE [LARGE SCALE GENOMIC DNA]</scope>
    <source>
        <strain evidence="18">DSM 16511 / JCM 12458 / E9I37-1</strain>
    </source>
</reference>
<dbReference type="PIRSF" id="PIRSF000532">
    <property type="entry name" value="ATP_PFK_prok"/>
    <property type="match status" value="1"/>
</dbReference>
<dbReference type="InterPro" id="IPR012003">
    <property type="entry name" value="ATP_PFK_prok-type"/>
</dbReference>
<keyword evidence="9" id="KW-0547">Nucleotide-binding</keyword>
<keyword evidence="11" id="KW-0067">ATP-binding</keyword>
<evidence type="ECO:0000313" key="18">
    <source>
        <dbReference type="Proteomes" id="UP000008633"/>
    </source>
</evidence>
<dbReference type="GO" id="GO:0061621">
    <property type="term" value="P:canonical glycolysis"/>
    <property type="evidence" value="ECO:0007669"/>
    <property type="project" value="TreeGrafter"/>
</dbReference>
<dbReference type="GO" id="GO:0048029">
    <property type="term" value="F:monosaccharide binding"/>
    <property type="evidence" value="ECO:0007669"/>
    <property type="project" value="TreeGrafter"/>
</dbReference>
<accession>E6X3J0</accession>
<gene>
    <name evidence="17" type="ordered locus">Nitsa_1009</name>
</gene>
<dbReference type="PRINTS" id="PR00476">
    <property type="entry name" value="PHFRCTKINASE"/>
</dbReference>
<evidence type="ECO:0000256" key="6">
    <source>
        <dbReference type="ARBA" id="ARBA00022533"/>
    </source>
</evidence>
<evidence type="ECO:0000256" key="5">
    <source>
        <dbReference type="ARBA" id="ARBA00022490"/>
    </source>
</evidence>
<dbReference type="STRING" id="749222.Nitsa_1009"/>
<sequence>MALAIMGSGGDAPGMNAAVKKFVDYLYDRGETPHLIYDGLEGLIDGKIKKAEHKDVAGILHRGGCVIRSSRSKRFYDYEYRKQAYENLQKNGIDGLVVLGGDGSFRAMDVFSKEFPVNFVGIPTTIDNDIYGTDYCLGVDTALNTIRDALDKIYDTASTFNRAFVVEVMGRECGYLAVISAMGSGAEVCVIPEVAFNRPVAEARLKREIANGRNYILAIVAEGTKKTQEIAEWIEKDLGFETRVTVLGHIQRGGAPSSYDRLMAFEFAVRAVDHLLESQRSNKVVVYQNGHFDLLEIDTVVSNKYQLNPRHLAMLNILD</sequence>
<keyword evidence="12" id="KW-0460">Magnesium</keyword>
<dbReference type="KEGG" id="nsa:Nitsa_1009"/>
<comment type="subcellular location">
    <subcellularLocation>
        <location evidence="2">Cytoplasm</location>
    </subcellularLocation>
</comment>
<dbReference type="eggNOG" id="COG0205">
    <property type="taxonomic scope" value="Bacteria"/>
</dbReference>
<proteinExistence type="inferred from homology"/>
<dbReference type="Pfam" id="PF00365">
    <property type="entry name" value="PFK"/>
    <property type="match status" value="1"/>
</dbReference>
<dbReference type="OrthoDB" id="9802503at2"/>
<dbReference type="EC" id="2.7.1.11" evidence="4"/>
<keyword evidence="13" id="KW-0324">Glycolysis</keyword>
<evidence type="ECO:0000256" key="7">
    <source>
        <dbReference type="ARBA" id="ARBA00022679"/>
    </source>
</evidence>
<keyword evidence="5" id="KW-0963">Cytoplasm</keyword>
<evidence type="ECO:0000256" key="14">
    <source>
        <dbReference type="ARBA" id="ARBA00038478"/>
    </source>
</evidence>
<dbReference type="InterPro" id="IPR022953">
    <property type="entry name" value="ATP_PFK"/>
</dbReference>
<dbReference type="Gene3D" id="3.40.50.460">
    <property type="entry name" value="Phosphofructokinase domain"/>
    <property type="match status" value="1"/>
</dbReference>
<dbReference type="PANTHER" id="PTHR13697">
    <property type="entry name" value="PHOSPHOFRUCTOKINASE"/>
    <property type="match status" value="1"/>
</dbReference>
<dbReference type="RefSeq" id="WP_013553961.1">
    <property type="nucleotide sequence ID" value="NC_014935.1"/>
</dbReference>
<dbReference type="GO" id="GO:0046872">
    <property type="term" value="F:metal ion binding"/>
    <property type="evidence" value="ECO:0007669"/>
    <property type="project" value="UniProtKB-KW"/>
</dbReference>
<evidence type="ECO:0000256" key="11">
    <source>
        <dbReference type="ARBA" id="ARBA00022840"/>
    </source>
</evidence>
<keyword evidence="8" id="KW-0479">Metal-binding</keyword>
<evidence type="ECO:0000256" key="2">
    <source>
        <dbReference type="ARBA" id="ARBA00004496"/>
    </source>
</evidence>
<keyword evidence="7 17" id="KW-0808">Transferase</keyword>
<evidence type="ECO:0000256" key="12">
    <source>
        <dbReference type="ARBA" id="ARBA00022842"/>
    </source>
</evidence>
<dbReference type="FunFam" id="3.40.50.460:FF:000002">
    <property type="entry name" value="ATP-dependent 6-phosphofructokinase"/>
    <property type="match status" value="1"/>
</dbReference>
<keyword evidence="10" id="KW-0418">Kinase</keyword>